<proteinExistence type="predicted"/>
<dbReference type="EMBL" id="JAPDNS010000002">
    <property type="protein sequence ID" value="MCW3485642.1"/>
    <property type="molecule type" value="Genomic_DNA"/>
</dbReference>
<dbReference type="Gene3D" id="3.40.50.2000">
    <property type="entry name" value="Glycogen Phosphorylase B"/>
    <property type="match status" value="2"/>
</dbReference>
<evidence type="ECO:0000313" key="2">
    <source>
        <dbReference type="Proteomes" id="UP001207742"/>
    </source>
</evidence>
<accession>A0ABT3INX4</accession>
<comment type="caution">
    <text evidence="1">The sequence shown here is derived from an EMBL/GenBank/DDBJ whole genome shotgun (WGS) entry which is preliminary data.</text>
</comment>
<protein>
    <recommendedName>
        <fullName evidence="3">Glycosyltransferase subfamily 4-like N-terminal domain-containing protein</fullName>
    </recommendedName>
</protein>
<organism evidence="1 2">
    <name type="scientific">Chitinophaga nivalis</name>
    <dbReference type="NCBI Taxonomy" id="2991709"/>
    <lineage>
        <taxon>Bacteria</taxon>
        <taxon>Pseudomonadati</taxon>
        <taxon>Bacteroidota</taxon>
        <taxon>Chitinophagia</taxon>
        <taxon>Chitinophagales</taxon>
        <taxon>Chitinophagaceae</taxon>
        <taxon>Chitinophaga</taxon>
    </lineage>
</organism>
<dbReference type="Proteomes" id="UP001207742">
    <property type="component" value="Unassembled WGS sequence"/>
</dbReference>
<evidence type="ECO:0000313" key="1">
    <source>
        <dbReference type="EMBL" id="MCW3485642.1"/>
    </source>
</evidence>
<evidence type="ECO:0008006" key="3">
    <source>
        <dbReference type="Google" id="ProtNLM"/>
    </source>
</evidence>
<keyword evidence="2" id="KW-1185">Reference proteome</keyword>
<reference evidence="1 2" key="1">
    <citation type="submission" date="2022-10" db="EMBL/GenBank/DDBJ databases">
        <title>Chitinophaga nivalis PC15 sp. nov., isolated from Pyeongchang county, South Korea.</title>
        <authorList>
            <person name="Trinh H.N."/>
        </authorList>
    </citation>
    <scope>NUCLEOTIDE SEQUENCE [LARGE SCALE GENOMIC DNA]</scope>
    <source>
        <strain evidence="1 2">PC14</strain>
    </source>
</reference>
<dbReference type="RefSeq" id="WP_264732274.1">
    <property type="nucleotide sequence ID" value="NZ_JAPDNR010000001.1"/>
</dbReference>
<dbReference type="SUPFAM" id="SSF53756">
    <property type="entry name" value="UDP-Glycosyltransferase/glycogen phosphorylase"/>
    <property type="match status" value="1"/>
</dbReference>
<name>A0ABT3INX4_9BACT</name>
<gene>
    <name evidence="1" type="ORF">OL497_17170</name>
</gene>
<sequence length="313" mass="35599">MPPPIGGVTIHIQRLKQYLDHHGYAYSFVDIRRTGKGALWQQIRRHRYIHFHIYSPVVRLAAVVLGRLLGKKMLFTLHGNLGRHNFWKNQLDKLAFRMAYMPIVLNEQSMEQGRRLNARTCLAPAFIPPQQEEHLSPELQHRIQQWKASCRLVCATNASNYTVDKEGRETYQISLLIKIFQQLPQAGLIISDPSGNYKKFLQQTGCTMTPNILLISEAHSFYEILKGSDVLLRITTTDGDSLSVKEALYLHKQVLATDVISRPAGVTLVPLQEEKIRTAIQALQPTGNRVHAHDIKHGGEAMLRLYEKLAVEA</sequence>